<evidence type="ECO:0000256" key="2">
    <source>
        <dbReference type="ARBA" id="ARBA00022741"/>
    </source>
</evidence>
<dbReference type="GO" id="GO:0006270">
    <property type="term" value="P:DNA replication initiation"/>
    <property type="evidence" value="ECO:0007669"/>
    <property type="project" value="TreeGrafter"/>
</dbReference>
<reference evidence="7 8" key="1">
    <citation type="journal article" date="2023" name="Commun. Biol.">
        <title>Reorganization of the ancestral sex-determining regions during the evolution of trioecy in Pleodorina starrii.</title>
        <authorList>
            <person name="Takahashi K."/>
            <person name="Suzuki S."/>
            <person name="Kawai-Toyooka H."/>
            <person name="Yamamoto K."/>
            <person name="Hamaji T."/>
            <person name="Ootsuki R."/>
            <person name="Yamaguchi H."/>
            <person name="Kawachi M."/>
            <person name="Higashiyama T."/>
            <person name="Nozaki H."/>
        </authorList>
    </citation>
    <scope>NUCLEOTIDE SEQUENCE [LARGE SCALE GENOMIC DNA]</scope>
    <source>
        <strain evidence="7 8">NIES-4479</strain>
    </source>
</reference>
<proteinExistence type="inferred from homology"/>
<dbReference type="InterPro" id="IPR020796">
    <property type="entry name" value="ORC5"/>
</dbReference>
<dbReference type="InterPro" id="IPR027417">
    <property type="entry name" value="P-loop_NTPase"/>
</dbReference>
<dbReference type="PANTHER" id="PTHR12705">
    <property type="entry name" value="ORIGIN RECOGNITION COMPLEX SUBUNIT 5"/>
    <property type="match status" value="1"/>
</dbReference>
<comment type="similarity">
    <text evidence="1">Belongs to the ORC5 family.</text>
</comment>
<keyword evidence="2" id="KW-0547">Nucleotide-binding</keyword>
<organism evidence="7 8">
    <name type="scientific">Pleodorina starrii</name>
    <dbReference type="NCBI Taxonomy" id="330485"/>
    <lineage>
        <taxon>Eukaryota</taxon>
        <taxon>Viridiplantae</taxon>
        <taxon>Chlorophyta</taxon>
        <taxon>core chlorophytes</taxon>
        <taxon>Chlorophyceae</taxon>
        <taxon>CS clade</taxon>
        <taxon>Chlamydomonadales</taxon>
        <taxon>Volvocaceae</taxon>
        <taxon>Pleodorina</taxon>
    </lineage>
</organism>
<sequence>MTATESSADSLRQLVARWPGRESQITALHSWLSGRVGSHVIVHGPPGTGKTGVVRDCLESWGHLLAYMTLPHEYKLRQLFNSLLSQLWGYSGLKRKRDGGFGATAGADSWNDFAEQIAVVCPPSAQRCAVLVLDNMEWHAHKNLLPQLLAAIKWQRASVVVVTITATAPQDVRFGPGVGLSLPLMRCLHFPAYDREQLCAALAVNLPTACGAAAAASSEPFHSPSRPVCSGAAALGASGTAPSPELYGSFVSAYVVTPFSPLTRSAADLAAVASWLWPVYSRPLGEGKVRLDAPVESQVRQLDGPMKQRDVVRKLLEGYRPGLRNPPPGLMMAAAGGPGLMLAAGSGRGAAEAATASGEGDGAGGSGGALVQNLGKAAKLLLLAAFVASRNKPTLDKELFDFHKRPAARRRAGAGRAGEAAQEADRQAEAAKEARLKGPHAFPLTRLISIFHRLWASAPALEDDLYGNLYGSIFSQGAGGSSDPDLVDVDLATGFAGGRTGLEAVWTQSAAVLSTVTGLQSMGLLAKYGGNDDPLDQPRFTCCIDEPLALCIAGDVNLALQNYLMYDK</sequence>
<evidence type="ECO:0008006" key="9">
    <source>
        <dbReference type="Google" id="ProtNLM"/>
    </source>
</evidence>
<evidence type="ECO:0000259" key="6">
    <source>
        <dbReference type="Pfam" id="PF14630"/>
    </source>
</evidence>
<feature type="domain" description="Orc1-like AAA ATPase" evidence="5">
    <location>
        <begin position="17"/>
        <end position="151"/>
    </location>
</feature>
<dbReference type="Gene3D" id="3.40.50.300">
    <property type="entry name" value="P-loop containing nucleotide triphosphate hydrolases"/>
    <property type="match status" value="1"/>
</dbReference>
<dbReference type="Proteomes" id="UP001165080">
    <property type="component" value="Unassembled WGS sequence"/>
</dbReference>
<evidence type="ECO:0000256" key="4">
    <source>
        <dbReference type="SAM" id="MobiDB-lite"/>
    </source>
</evidence>
<dbReference type="InterPro" id="IPR047088">
    <property type="entry name" value="ORC5_C"/>
</dbReference>
<comment type="caution">
    <text evidence="7">The sequence shown here is derived from an EMBL/GenBank/DDBJ whole genome shotgun (WGS) entry which is preliminary data.</text>
</comment>
<dbReference type="Pfam" id="PF14630">
    <property type="entry name" value="ORC5_C"/>
    <property type="match status" value="1"/>
</dbReference>
<evidence type="ECO:0000313" key="7">
    <source>
        <dbReference type="EMBL" id="GLC60462.1"/>
    </source>
</evidence>
<dbReference type="PANTHER" id="PTHR12705:SF0">
    <property type="entry name" value="ORIGIN RECOGNITION COMPLEX SUBUNIT 5"/>
    <property type="match status" value="1"/>
</dbReference>
<dbReference type="InterPro" id="IPR041664">
    <property type="entry name" value="AAA_16"/>
</dbReference>
<evidence type="ECO:0000259" key="5">
    <source>
        <dbReference type="Pfam" id="PF13191"/>
    </source>
</evidence>
<evidence type="ECO:0000256" key="1">
    <source>
        <dbReference type="ARBA" id="ARBA00006269"/>
    </source>
</evidence>
<protein>
    <recommendedName>
        <fullName evidence="9">Origin recognition complex subunit 5</fullName>
    </recommendedName>
</protein>
<dbReference type="SUPFAM" id="SSF52540">
    <property type="entry name" value="P-loop containing nucleoside triphosphate hydrolases"/>
    <property type="match status" value="1"/>
</dbReference>
<keyword evidence="8" id="KW-1185">Reference proteome</keyword>
<feature type="domain" description="Origin recognition complex subunit 5 C-terminal" evidence="6">
    <location>
        <begin position="376"/>
        <end position="564"/>
    </location>
</feature>
<evidence type="ECO:0000313" key="8">
    <source>
        <dbReference type="Proteomes" id="UP001165080"/>
    </source>
</evidence>
<dbReference type="Pfam" id="PF13191">
    <property type="entry name" value="AAA_16"/>
    <property type="match status" value="1"/>
</dbReference>
<accession>A0A9W6F8L2</accession>
<keyword evidence="3" id="KW-0067">ATP-binding</keyword>
<dbReference type="AlphaFoldDB" id="A0A9W6F8L2"/>
<gene>
    <name evidence="7" type="primary">PLEST002041</name>
    <name evidence="7" type="ORF">PLESTB_001615000</name>
</gene>
<name>A0A9W6F8L2_9CHLO</name>
<dbReference type="GO" id="GO:0005664">
    <property type="term" value="C:nuclear origin of replication recognition complex"/>
    <property type="evidence" value="ECO:0007669"/>
    <property type="project" value="TreeGrafter"/>
</dbReference>
<feature type="region of interest" description="Disordered" evidence="4">
    <location>
        <begin position="411"/>
        <end position="431"/>
    </location>
</feature>
<evidence type="ECO:0000256" key="3">
    <source>
        <dbReference type="ARBA" id="ARBA00022840"/>
    </source>
</evidence>
<dbReference type="GO" id="GO:0003688">
    <property type="term" value="F:DNA replication origin binding"/>
    <property type="evidence" value="ECO:0007669"/>
    <property type="project" value="TreeGrafter"/>
</dbReference>
<dbReference type="EMBL" id="BRXU01000034">
    <property type="protein sequence ID" value="GLC60462.1"/>
    <property type="molecule type" value="Genomic_DNA"/>
</dbReference>